<organism evidence="2 3">
    <name type="scientific">Bradyrhizobium barranii</name>
    <dbReference type="NCBI Taxonomy" id="2992140"/>
    <lineage>
        <taxon>Bacteria</taxon>
        <taxon>Pseudomonadati</taxon>
        <taxon>Pseudomonadota</taxon>
        <taxon>Alphaproteobacteria</taxon>
        <taxon>Hyphomicrobiales</taxon>
        <taxon>Nitrobacteraceae</taxon>
        <taxon>Bradyrhizobium</taxon>
    </lineage>
</organism>
<protein>
    <submittedName>
        <fullName evidence="2">Transglutaminase-like cysteine peptidase</fullName>
    </submittedName>
</protein>
<evidence type="ECO:0000256" key="1">
    <source>
        <dbReference type="SAM" id="SignalP"/>
    </source>
</evidence>
<dbReference type="PANTHER" id="PTHR39327:SF1">
    <property type="entry name" value="BLR5470 PROTEIN"/>
    <property type="match status" value="1"/>
</dbReference>
<name>A0ABY3QSJ1_9BRAD</name>
<dbReference type="RefSeq" id="WP_231144308.1">
    <property type="nucleotide sequence ID" value="NZ_CP088100.1"/>
</dbReference>
<feature type="chain" id="PRO_5045542671" evidence="1">
    <location>
        <begin position="28"/>
        <end position="219"/>
    </location>
</feature>
<gene>
    <name evidence="2" type="ORF">BjapCC829_09545</name>
</gene>
<dbReference type="PANTHER" id="PTHR39327">
    <property type="match status" value="1"/>
</dbReference>
<evidence type="ECO:0000313" key="2">
    <source>
        <dbReference type="EMBL" id="UFW88715.1"/>
    </source>
</evidence>
<dbReference type="Proteomes" id="UP001430990">
    <property type="component" value="Chromosome"/>
</dbReference>
<keyword evidence="3" id="KW-1185">Reference proteome</keyword>
<proteinExistence type="predicted"/>
<sequence length="219" mass="23786">MTGMTMSWIFKSFLVAGIACAGAAAHADTIVETPSTAAAGSFIKEYDNALAPLQFVKFCMNYGAECEPDAVADQQNLPSGERARDMLREVNRSVNNAITPMKKPRSPLLAHWAVSPDAGDCNDYAVTKRHRLIEMGWPKSALRLAVVLTGGQGHLVLVVRLSDGDVVLDNLSSSVRSWDTAGYQWISMQSGNNPRFWVAVGEHGEHLRASRQASVRTPS</sequence>
<dbReference type="InterPro" id="IPR010319">
    <property type="entry name" value="Transglutaminase-like_Cys_pept"/>
</dbReference>
<dbReference type="Gene3D" id="3.10.620.30">
    <property type="match status" value="1"/>
</dbReference>
<evidence type="ECO:0000313" key="3">
    <source>
        <dbReference type="Proteomes" id="UP001430990"/>
    </source>
</evidence>
<dbReference type="Pfam" id="PF06035">
    <property type="entry name" value="Peptidase_C93"/>
    <property type="match status" value="1"/>
</dbReference>
<reference evidence="2" key="1">
    <citation type="submission" date="2021-11" db="EMBL/GenBank/DDBJ databases">
        <title>Australian commercial rhizobial inoculants.</title>
        <authorList>
            <person name="Kohlmeier M.G."/>
            <person name="O'Hara G.W."/>
            <person name="Colombi E."/>
            <person name="Ramsay J.P."/>
            <person name="Terpolilli J."/>
        </authorList>
    </citation>
    <scope>NUCLEOTIDE SEQUENCE</scope>
    <source>
        <strain evidence="2">CC829</strain>
    </source>
</reference>
<keyword evidence="1" id="KW-0732">Signal</keyword>
<feature type="signal peptide" evidence="1">
    <location>
        <begin position="1"/>
        <end position="27"/>
    </location>
</feature>
<accession>A0ABY3QSJ1</accession>
<dbReference type="EMBL" id="CP088100">
    <property type="protein sequence ID" value="UFW88715.1"/>
    <property type="molecule type" value="Genomic_DNA"/>
</dbReference>